<evidence type="ECO:0000256" key="1">
    <source>
        <dbReference type="SAM" id="MobiDB-lite"/>
    </source>
</evidence>
<sequence length="132" mass="15054">MDHSSSQDDPHHLEVSQVSAFPWRSHHLTRMLQERSRTSFQAPSVSVSDVCERRGRAVVKRRRKIGGEGGQEEEEQEEEEEEEWSFPSENYLKNLKEPTNLDMLDDPPAQTPLPSASVITNSNNCPVKLIIN</sequence>
<dbReference type="EMBL" id="JAHKSW010000023">
    <property type="protein sequence ID" value="KAG7318047.1"/>
    <property type="molecule type" value="Genomic_DNA"/>
</dbReference>
<protein>
    <submittedName>
        <fullName evidence="2">Uncharacterized protein</fullName>
    </submittedName>
</protein>
<accession>A0A9D3NBT8</accession>
<reference evidence="2 3" key="1">
    <citation type="submission" date="2021-06" db="EMBL/GenBank/DDBJ databases">
        <title>Chromosome-level genome assembly of the red-tail catfish (Hemibagrus wyckioides).</title>
        <authorList>
            <person name="Shao F."/>
        </authorList>
    </citation>
    <scope>NUCLEOTIDE SEQUENCE [LARGE SCALE GENOMIC DNA]</scope>
    <source>
        <strain evidence="2">EC202008001</strain>
        <tissue evidence="2">Blood</tissue>
    </source>
</reference>
<feature type="region of interest" description="Disordered" evidence="1">
    <location>
        <begin position="60"/>
        <end position="121"/>
    </location>
</feature>
<organism evidence="2 3">
    <name type="scientific">Hemibagrus wyckioides</name>
    <dbReference type="NCBI Taxonomy" id="337641"/>
    <lineage>
        <taxon>Eukaryota</taxon>
        <taxon>Metazoa</taxon>
        <taxon>Chordata</taxon>
        <taxon>Craniata</taxon>
        <taxon>Vertebrata</taxon>
        <taxon>Euteleostomi</taxon>
        <taxon>Actinopterygii</taxon>
        <taxon>Neopterygii</taxon>
        <taxon>Teleostei</taxon>
        <taxon>Ostariophysi</taxon>
        <taxon>Siluriformes</taxon>
        <taxon>Bagridae</taxon>
        <taxon>Hemibagrus</taxon>
    </lineage>
</organism>
<proteinExistence type="predicted"/>
<feature type="compositionally biased region" description="Polar residues" evidence="1">
    <location>
        <begin position="112"/>
        <end position="121"/>
    </location>
</feature>
<evidence type="ECO:0000313" key="3">
    <source>
        <dbReference type="Proteomes" id="UP000824219"/>
    </source>
</evidence>
<feature type="compositionally biased region" description="Acidic residues" evidence="1">
    <location>
        <begin position="70"/>
        <end position="84"/>
    </location>
</feature>
<dbReference type="Proteomes" id="UP000824219">
    <property type="component" value="Linkage Group LG23"/>
</dbReference>
<dbReference type="AlphaFoldDB" id="A0A9D3NBT8"/>
<comment type="caution">
    <text evidence="2">The sequence shown here is derived from an EMBL/GenBank/DDBJ whole genome shotgun (WGS) entry which is preliminary data.</text>
</comment>
<keyword evidence="3" id="KW-1185">Reference proteome</keyword>
<evidence type="ECO:0000313" key="2">
    <source>
        <dbReference type="EMBL" id="KAG7318047.1"/>
    </source>
</evidence>
<name>A0A9D3NBT8_9TELE</name>
<gene>
    <name evidence="2" type="ORF">KOW79_019082</name>
</gene>